<dbReference type="InterPro" id="IPR037523">
    <property type="entry name" value="VOC_core"/>
</dbReference>
<dbReference type="RefSeq" id="WP_157290692.1">
    <property type="nucleotide sequence ID" value="NZ_WQRF01000003.1"/>
</dbReference>
<evidence type="ECO:0000313" key="3">
    <source>
        <dbReference type="Proteomes" id="UP000438106"/>
    </source>
</evidence>
<dbReference type="SUPFAM" id="SSF54593">
    <property type="entry name" value="Glyoxalase/Bleomycin resistance protein/Dihydroxybiphenyl dioxygenase"/>
    <property type="match status" value="1"/>
</dbReference>
<dbReference type="Pfam" id="PF00903">
    <property type="entry name" value="Glyoxalase"/>
    <property type="match status" value="1"/>
</dbReference>
<dbReference type="Gene3D" id="3.10.180.10">
    <property type="entry name" value="2,3-Dihydroxybiphenyl 1,2-Dioxygenase, domain 1"/>
    <property type="match status" value="1"/>
</dbReference>
<dbReference type="AlphaFoldDB" id="A0A7X3FSD8"/>
<organism evidence="2 3">
    <name type="scientific">Devosia marina</name>
    <dbReference type="NCBI Taxonomy" id="2683198"/>
    <lineage>
        <taxon>Bacteria</taxon>
        <taxon>Pseudomonadati</taxon>
        <taxon>Pseudomonadota</taxon>
        <taxon>Alphaproteobacteria</taxon>
        <taxon>Hyphomicrobiales</taxon>
        <taxon>Devosiaceae</taxon>
        <taxon>Devosia</taxon>
    </lineage>
</organism>
<dbReference type="EMBL" id="WQRF01000003">
    <property type="protein sequence ID" value="MVS99866.1"/>
    <property type="molecule type" value="Genomic_DNA"/>
</dbReference>
<evidence type="ECO:0000259" key="1">
    <source>
        <dbReference type="PROSITE" id="PS51819"/>
    </source>
</evidence>
<gene>
    <name evidence="2" type="ORF">GO014_12620</name>
</gene>
<dbReference type="InterPro" id="IPR004360">
    <property type="entry name" value="Glyas_Fos-R_dOase_dom"/>
</dbReference>
<dbReference type="Proteomes" id="UP000438106">
    <property type="component" value="Unassembled WGS sequence"/>
</dbReference>
<name>A0A7X3FSD8_9HYPH</name>
<comment type="caution">
    <text evidence="2">The sequence shown here is derived from an EMBL/GenBank/DDBJ whole genome shotgun (WGS) entry which is preliminary data.</text>
</comment>
<reference evidence="2 3" key="1">
    <citation type="submission" date="2019-12" db="EMBL/GenBank/DDBJ databases">
        <title>Devosia maris sp. nov., isolated from the deep seawater.</title>
        <authorList>
            <person name="Liu Y."/>
        </authorList>
    </citation>
    <scope>NUCLEOTIDE SEQUENCE [LARGE SCALE GENOMIC DNA]</scope>
    <source>
        <strain evidence="2 3">L53-10-65</strain>
    </source>
</reference>
<proteinExistence type="predicted"/>
<keyword evidence="3" id="KW-1185">Reference proteome</keyword>
<evidence type="ECO:0000313" key="2">
    <source>
        <dbReference type="EMBL" id="MVS99866.1"/>
    </source>
</evidence>
<protein>
    <submittedName>
        <fullName evidence="2">VOC family protein</fullName>
    </submittedName>
</protein>
<accession>A0A7X3FSD8</accession>
<feature type="domain" description="VOC" evidence="1">
    <location>
        <begin position="5"/>
        <end position="122"/>
    </location>
</feature>
<dbReference type="InterPro" id="IPR029068">
    <property type="entry name" value="Glyas_Bleomycin-R_OHBP_Dase"/>
</dbReference>
<dbReference type="PROSITE" id="PS51819">
    <property type="entry name" value="VOC"/>
    <property type="match status" value="1"/>
</dbReference>
<sequence>MLRDKDSSAIVAVSDITRAKAFYQDTLELELTEDSQQVLVFRTGTTNLVVYVSEFAGTNKANAVVWGVGEEIEIIVERLGNKGVNFERYDGMDFADGIHRDGAFRAVWFKDPDGNILHLNNM</sequence>